<dbReference type="AlphaFoldDB" id="A0A1M6BSQ5"/>
<evidence type="ECO:0000313" key="2">
    <source>
        <dbReference type="Proteomes" id="UP000184442"/>
    </source>
</evidence>
<protein>
    <submittedName>
        <fullName evidence="1">Uncharacterized protein Veg</fullName>
    </submittedName>
</protein>
<accession>A0A1M6BSQ5</accession>
<dbReference type="OrthoDB" id="5469at2"/>
<dbReference type="PANTHER" id="PTHR40026">
    <property type="entry name" value="PROTEIN VEG"/>
    <property type="match status" value="1"/>
</dbReference>
<evidence type="ECO:0000313" key="1">
    <source>
        <dbReference type="EMBL" id="SHI51799.1"/>
    </source>
</evidence>
<gene>
    <name evidence="1" type="ORF">SAMN02745176_00518</name>
</gene>
<dbReference type="InterPro" id="IPR009366">
    <property type="entry name" value="Protein_Veg"/>
</dbReference>
<organism evidence="1 2">
    <name type="scientific">Lutispora thermophila DSM 19022</name>
    <dbReference type="NCBI Taxonomy" id="1122184"/>
    <lineage>
        <taxon>Bacteria</taxon>
        <taxon>Bacillati</taxon>
        <taxon>Bacillota</taxon>
        <taxon>Clostridia</taxon>
        <taxon>Lutisporales</taxon>
        <taxon>Lutisporaceae</taxon>
        <taxon>Lutispora</taxon>
    </lineage>
</organism>
<name>A0A1M6BSQ5_9FIRM</name>
<keyword evidence="2" id="KW-1185">Reference proteome</keyword>
<dbReference type="GO" id="GO:0006355">
    <property type="term" value="P:regulation of DNA-templated transcription"/>
    <property type="evidence" value="ECO:0007669"/>
    <property type="project" value="InterPro"/>
</dbReference>
<sequence>MASKNSLSLIKRNVDIHVGERVVLKANKGRKRISVREGIIEKTYPNIFVVRIDSDVAEDAGRAVSYSYCDILTNSIEVYLHKDNMRIGSM</sequence>
<reference evidence="1 2" key="1">
    <citation type="submission" date="2016-11" db="EMBL/GenBank/DDBJ databases">
        <authorList>
            <person name="Jaros S."/>
            <person name="Januszkiewicz K."/>
            <person name="Wedrychowicz H."/>
        </authorList>
    </citation>
    <scope>NUCLEOTIDE SEQUENCE [LARGE SCALE GENOMIC DNA]</scope>
    <source>
        <strain evidence="1 2">DSM 19022</strain>
    </source>
</reference>
<dbReference type="Gene3D" id="2.30.30.100">
    <property type="match status" value="1"/>
</dbReference>
<dbReference type="EMBL" id="FQZS01000004">
    <property type="protein sequence ID" value="SHI51799.1"/>
    <property type="molecule type" value="Genomic_DNA"/>
</dbReference>
<dbReference type="STRING" id="1122184.SAMN02745176_00518"/>
<dbReference type="PANTHER" id="PTHR40026:SF1">
    <property type="entry name" value="PROTEIN VEG"/>
    <property type="match status" value="1"/>
</dbReference>
<dbReference type="PIRSF" id="PIRSF037257">
    <property type="entry name" value="DUF1021"/>
    <property type="match status" value="1"/>
</dbReference>
<dbReference type="Pfam" id="PF06257">
    <property type="entry name" value="VEG"/>
    <property type="match status" value="1"/>
</dbReference>
<dbReference type="RefSeq" id="WP_073024218.1">
    <property type="nucleotide sequence ID" value="NZ_FQZS01000004.1"/>
</dbReference>
<dbReference type="Proteomes" id="UP000184442">
    <property type="component" value="Unassembled WGS sequence"/>
</dbReference>
<proteinExistence type="predicted"/>